<dbReference type="GeneID" id="100528691"/>
<evidence type="ECO:0000313" key="3">
    <source>
        <dbReference type="RefSeq" id="XP_017312289.1"/>
    </source>
</evidence>
<feature type="transmembrane region" description="Helical" evidence="1">
    <location>
        <begin position="33"/>
        <end position="58"/>
    </location>
</feature>
<gene>
    <name evidence="3" type="primary">zgc:175214</name>
    <name evidence="3" type="synonym">rn122</name>
</gene>
<reference evidence="2" key="1">
    <citation type="journal article" date="2016" name="Nat. Commun.">
        <title>The channel catfish genome sequence provides insights into the evolution of scale formation in teleosts.</title>
        <authorList>
            <person name="Liu Z."/>
            <person name="Liu S."/>
            <person name="Yao J."/>
            <person name="Bao L."/>
            <person name="Zhang J."/>
            <person name="Li Y."/>
            <person name="Jiang C."/>
            <person name="Sun L."/>
            <person name="Wang R."/>
            <person name="Zhang Y."/>
            <person name="Zhou T."/>
            <person name="Zeng Q."/>
            <person name="Fu Q."/>
            <person name="Gao S."/>
            <person name="Li N."/>
            <person name="Koren S."/>
            <person name="Jiang Y."/>
            <person name="Zimin A."/>
            <person name="Xu P."/>
            <person name="Phillippy A.M."/>
            <person name="Geng X."/>
            <person name="Song L."/>
            <person name="Sun F."/>
            <person name="Li C."/>
            <person name="Wang X."/>
            <person name="Chen A."/>
            <person name="Jin Y."/>
            <person name="Yuan Z."/>
            <person name="Yang Y."/>
            <person name="Tan S."/>
            <person name="Peatman E."/>
            <person name="Lu J."/>
            <person name="Qin Z."/>
            <person name="Dunham R."/>
            <person name="Li Z."/>
            <person name="Sonstegard T."/>
            <person name="Feng J."/>
            <person name="Danzmann R.G."/>
            <person name="Schroeder S."/>
            <person name="Scheffler B."/>
            <person name="Duke M.V."/>
            <person name="Ballard L."/>
            <person name="Kucuktas H."/>
            <person name="Kaltenboeck L."/>
            <person name="Liu H."/>
            <person name="Armbruster J."/>
            <person name="Xie Y."/>
            <person name="Kirby M.L."/>
            <person name="Tian Y."/>
            <person name="Flanagan M.E."/>
            <person name="Mu W."/>
            <person name="Waldbieser G.C."/>
        </authorList>
    </citation>
    <scope>NUCLEOTIDE SEQUENCE [LARGE SCALE GENOMIC DNA]</scope>
    <source>
        <strain evidence="2">SDA103</strain>
    </source>
</reference>
<organism evidence="2 3">
    <name type="scientific">Ictalurus punctatus</name>
    <name type="common">Channel catfish</name>
    <name type="synonym">Silurus punctatus</name>
    <dbReference type="NCBI Taxonomy" id="7998"/>
    <lineage>
        <taxon>Eukaryota</taxon>
        <taxon>Metazoa</taxon>
        <taxon>Chordata</taxon>
        <taxon>Craniata</taxon>
        <taxon>Vertebrata</taxon>
        <taxon>Euteleostomi</taxon>
        <taxon>Actinopterygii</taxon>
        <taxon>Neopterygii</taxon>
        <taxon>Teleostei</taxon>
        <taxon>Ostariophysi</taxon>
        <taxon>Siluriformes</taxon>
        <taxon>Ictaluridae</taxon>
        <taxon>Ictalurus</taxon>
    </lineage>
</organism>
<name>A0A2D0Q1W6_ICTPU</name>
<reference evidence="3" key="2">
    <citation type="submission" date="2025-08" db="UniProtKB">
        <authorList>
            <consortium name="RefSeq"/>
        </authorList>
    </citation>
    <scope>IDENTIFICATION</scope>
    <source>
        <tissue evidence="3">Blood</tissue>
    </source>
</reference>
<keyword evidence="1" id="KW-0812">Transmembrane</keyword>
<evidence type="ECO:0000313" key="2">
    <source>
        <dbReference type="Proteomes" id="UP000221080"/>
    </source>
</evidence>
<protein>
    <submittedName>
        <fullName evidence="3">Uncharacterized protein LOC100528691 isoform X1</fullName>
    </submittedName>
</protein>
<evidence type="ECO:0000256" key="1">
    <source>
        <dbReference type="SAM" id="Phobius"/>
    </source>
</evidence>
<dbReference type="RefSeq" id="XP_017312289.1">
    <property type="nucleotide sequence ID" value="XM_017456800.3"/>
</dbReference>
<keyword evidence="1" id="KW-0472">Membrane</keyword>
<accession>A0A2D0Q1W6</accession>
<dbReference type="OrthoDB" id="8062037at2759"/>
<proteinExistence type="predicted"/>
<keyword evidence="1" id="KW-1133">Transmembrane helix</keyword>
<dbReference type="AlphaFoldDB" id="A0A2D0Q1W6"/>
<sequence>MQPFQWCNGCLCGVGLQRSHCDMSSEDLYHLPLNVYVIVLGIGLFIFMLSVIFCCYLFRLKQQDTRQQYSYNEVVLKGAGKKLSLLGVRVQALICNRVQSVWRNLKPGMSWACVHARTPSIRSAC</sequence>
<keyword evidence="2" id="KW-1185">Reference proteome</keyword>
<dbReference type="Proteomes" id="UP000221080">
    <property type="component" value="Chromosome 26"/>
</dbReference>